<name>A0A8S0XZ40_CYCAE</name>
<keyword evidence="2" id="KW-1185">Reference proteome</keyword>
<gene>
    <name evidence="1" type="ORF">AAE3_LOCUS11522</name>
</gene>
<dbReference type="Proteomes" id="UP000467700">
    <property type="component" value="Unassembled WGS sequence"/>
</dbReference>
<evidence type="ECO:0000313" key="1">
    <source>
        <dbReference type="EMBL" id="CAA7269271.1"/>
    </source>
</evidence>
<proteinExistence type="predicted"/>
<sequence length="155" mass="17050">MDFLRSSAVLRRCLELRFASHPLHGSPLQSAATMSIFNSRNCLSVAPFSNLPAIYTLPAISRASASVAGSIFASVKSATYDVISRDERCLITKSISYTHERAHWVNAARSDADRKEEVEEFLVNLDIVDAAFNLDDASNLSNLDRAVHKSLDSYA</sequence>
<organism evidence="1 2">
    <name type="scientific">Cyclocybe aegerita</name>
    <name type="common">Black poplar mushroom</name>
    <name type="synonym">Agrocybe aegerita</name>
    <dbReference type="NCBI Taxonomy" id="1973307"/>
    <lineage>
        <taxon>Eukaryota</taxon>
        <taxon>Fungi</taxon>
        <taxon>Dikarya</taxon>
        <taxon>Basidiomycota</taxon>
        <taxon>Agaricomycotina</taxon>
        <taxon>Agaricomycetes</taxon>
        <taxon>Agaricomycetidae</taxon>
        <taxon>Agaricales</taxon>
        <taxon>Agaricineae</taxon>
        <taxon>Bolbitiaceae</taxon>
        <taxon>Cyclocybe</taxon>
    </lineage>
</organism>
<dbReference type="OrthoDB" id="3216537at2759"/>
<protein>
    <submittedName>
        <fullName evidence="1">Uncharacterized protein</fullName>
    </submittedName>
</protein>
<comment type="caution">
    <text evidence="1">The sequence shown here is derived from an EMBL/GenBank/DDBJ whole genome shotgun (WGS) entry which is preliminary data.</text>
</comment>
<dbReference type="AlphaFoldDB" id="A0A8S0XZ40"/>
<accession>A0A8S0XZ40</accession>
<reference evidence="1 2" key="1">
    <citation type="submission" date="2020-01" db="EMBL/GenBank/DDBJ databases">
        <authorList>
            <person name="Gupta K D."/>
        </authorList>
    </citation>
    <scope>NUCLEOTIDE SEQUENCE [LARGE SCALE GENOMIC DNA]</scope>
</reference>
<dbReference type="EMBL" id="CACVBS010000076">
    <property type="protein sequence ID" value="CAA7269271.1"/>
    <property type="molecule type" value="Genomic_DNA"/>
</dbReference>
<evidence type="ECO:0000313" key="2">
    <source>
        <dbReference type="Proteomes" id="UP000467700"/>
    </source>
</evidence>